<name>A0ACC2DZN8_DIPCM</name>
<evidence type="ECO:0000313" key="2">
    <source>
        <dbReference type="Proteomes" id="UP001162992"/>
    </source>
</evidence>
<reference evidence="2" key="1">
    <citation type="journal article" date="2024" name="Proc. Natl. Acad. Sci. U.S.A.">
        <title>Extraordinary preservation of gene collinearity over three hundred million years revealed in homosporous lycophytes.</title>
        <authorList>
            <person name="Li C."/>
            <person name="Wickell D."/>
            <person name="Kuo L.Y."/>
            <person name="Chen X."/>
            <person name="Nie B."/>
            <person name="Liao X."/>
            <person name="Peng D."/>
            <person name="Ji J."/>
            <person name="Jenkins J."/>
            <person name="Williams M."/>
            <person name="Shu S."/>
            <person name="Plott C."/>
            <person name="Barry K."/>
            <person name="Rajasekar S."/>
            <person name="Grimwood J."/>
            <person name="Han X."/>
            <person name="Sun S."/>
            <person name="Hou Z."/>
            <person name="He W."/>
            <person name="Dai G."/>
            <person name="Sun C."/>
            <person name="Schmutz J."/>
            <person name="Leebens-Mack J.H."/>
            <person name="Li F.W."/>
            <person name="Wang L."/>
        </authorList>
    </citation>
    <scope>NUCLEOTIDE SEQUENCE [LARGE SCALE GENOMIC DNA]</scope>
    <source>
        <strain evidence="2">cv. PW_Plant_1</strain>
    </source>
</reference>
<protein>
    <submittedName>
        <fullName evidence="1">Uncharacterized protein</fullName>
    </submittedName>
</protein>
<comment type="caution">
    <text evidence="1">The sequence shown here is derived from an EMBL/GenBank/DDBJ whole genome shotgun (WGS) entry which is preliminary data.</text>
</comment>
<dbReference type="Proteomes" id="UP001162992">
    <property type="component" value="Chromosome 4"/>
</dbReference>
<sequence length="839" mass="94356">MTNMTSRCLAAFLVVALLHVLGQIGVAAEQNNVSRMGLSSILYTNQTLVSPNGVFELGFYFLSGSTDFSNYTLAVWYTSPIRTSVWMADRNLKVSHFAYLQLSSDGRLVVSDPYFETSQVVWASTTQNLNVIGAYLLDTGNLVLLDNRNSTVWQSFDTPTNTLLPGQKYFSNASRKLQSWKTAEDWGEGRYICTWDNNNQFMFVWNMTNTGTYTDWPTNWKDYPQGYPIIRIPHTDYAYVDTLGGLNLVYSRTNVTTLILNSTGINDPALRRVTLDPDGGLRIYKWTLGQSSTWSVEADIVRDPCSDVYGVCGPYGICIPVTITHADMIICNCPEGYELIDPADRFQGCKPIVPLLSSQCSSIDSVEFASLVSIDYPVVDSAGGESLNFSTCTQKCGEGCQCNGFVYSYLLQKCWLKTGPLWNGRYHNASVGSGDRNSYLKVSALPQVTPAPAPAPAPTQPPLSLQQKRNSSKLLLAFASSLGFIFVLLIVFFSLVRRRKKLRQMALETKFETLRSSPVLKFTYSELKAATKNFREEIGKGAFGSVFKGEVGQAKYSVAVKRLEKLNTAGEKGLLSEVMTIGSIHHVNLVRLHGYCAEGTQRLLVYEYVELGSLDKFIFRRQQTSIILEWRIRFQIVVETARALMYLHEDCRKYRIIHRDIKPQNILLDKFFHVKLADFGLARLMNREHTRTMTSHGAGTLGYLAPECSFEHAPLTPKIDVFSYGMVVLEIIGGRRNFIYNFPQDPAGYFPAWAWEKMESGDYAEIVDPCLGADFDMIQVELLVQVAFWCINENPEARPSMALVHRMLQGLVHVDHPVPKPSYLLNWVRTANSTRNDEE</sequence>
<evidence type="ECO:0000313" key="1">
    <source>
        <dbReference type="EMBL" id="KAJ7559615.1"/>
    </source>
</evidence>
<dbReference type="EMBL" id="CM055095">
    <property type="protein sequence ID" value="KAJ7559615.1"/>
    <property type="molecule type" value="Genomic_DNA"/>
</dbReference>
<gene>
    <name evidence="1" type="ORF">O6H91_04G093400</name>
</gene>
<proteinExistence type="predicted"/>
<accession>A0ACC2DZN8</accession>
<keyword evidence="2" id="KW-1185">Reference proteome</keyword>
<organism evidence="1 2">
    <name type="scientific">Diphasiastrum complanatum</name>
    <name type="common">Issler's clubmoss</name>
    <name type="synonym">Lycopodium complanatum</name>
    <dbReference type="NCBI Taxonomy" id="34168"/>
    <lineage>
        <taxon>Eukaryota</taxon>
        <taxon>Viridiplantae</taxon>
        <taxon>Streptophyta</taxon>
        <taxon>Embryophyta</taxon>
        <taxon>Tracheophyta</taxon>
        <taxon>Lycopodiopsida</taxon>
        <taxon>Lycopodiales</taxon>
        <taxon>Lycopodiaceae</taxon>
        <taxon>Lycopodioideae</taxon>
        <taxon>Diphasiastrum</taxon>
    </lineage>
</organism>